<evidence type="ECO:0000256" key="1">
    <source>
        <dbReference type="SAM" id="MobiDB-lite"/>
    </source>
</evidence>
<sequence length="247" mass="27143">MVFASSKNRAVPGSQLHTNFQLDGDGEYLAMVDPNGIIVVHSYSPEYPEQHRDVSYGRGINGYGYLEHPTPGQINGQTYGGVVADTKFSVDRGFYDVPFQVEITTATTGATIRYTLTYLDVSSDRGKEPNETAGSVYSGPITINETTCLRAMAFKPGWLRTNVDTHTYIFLDDVNTQAADGNPPPGWPSSWGDNDEDYGMDPDIVADPVWGPQMKDSLRSLPTISIVTDMNNLFDPTIGIYANALRR</sequence>
<proteinExistence type="predicted"/>
<gene>
    <name evidence="3" type="ORF">S06H3_21681</name>
</gene>
<feature type="non-terminal residue" evidence="3">
    <location>
        <position position="247"/>
    </location>
</feature>
<name>X1LPQ1_9ZZZZ</name>
<evidence type="ECO:0000259" key="2">
    <source>
        <dbReference type="Pfam" id="PF13290"/>
    </source>
</evidence>
<feature type="region of interest" description="Disordered" evidence="1">
    <location>
        <begin position="179"/>
        <end position="198"/>
    </location>
</feature>
<dbReference type="EMBL" id="BARV01011424">
    <property type="protein sequence ID" value="GAI07816.1"/>
    <property type="molecule type" value="Genomic_DNA"/>
</dbReference>
<accession>X1LPQ1</accession>
<protein>
    <recommendedName>
        <fullName evidence="2">GH29D-like beta-sandwich domain-containing protein</fullName>
    </recommendedName>
</protein>
<dbReference type="InterPro" id="IPR059177">
    <property type="entry name" value="GH29D-like_dom"/>
</dbReference>
<comment type="caution">
    <text evidence="3">The sequence shown here is derived from an EMBL/GenBank/DDBJ whole genome shotgun (WGS) entry which is preliminary data.</text>
</comment>
<feature type="domain" description="GH29D-like beta-sandwich" evidence="2">
    <location>
        <begin position="92"/>
        <end position="157"/>
    </location>
</feature>
<evidence type="ECO:0000313" key="3">
    <source>
        <dbReference type="EMBL" id="GAI07816.1"/>
    </source>
</evidence>
<dbReference type="AlphaFoldDB" id="X1LPQ1"/>
<dbReference type="Pfam" id="PF13290">
    <property type="entry name" value="CHB_HEX_C_1"/>
    <property type="match status" value="1"/>
</dbReference>
<reference evidence="3" key="1">
    <citation type="journal article" date="2014" name="Front. Microbiol.">
        <title>High frequency of phylogenetically diverse reductive dehalogenase-homologous genes in deep subseafloor sedimentary metagenomes.</title>
        <authorList>
            <person name="Kawai M."/>
            <person name="Futagami T."/>
            <person name="Toyoda A."/>
            <person name="Takaki Y."/>
            <person name="Nishi S."/>
            <person name="Hori S."/>
            <person name="Arai W."/>
            <person name="Tsubouchi T."/>
            <person name="Morono Y."/>
            <person name="Uchiyama I."/>
            <person name="Ito T."/>
            <person name="Fujiyama A."/>
            <person name="Inagaki F."/>
            <person name="Takami H."/>
        </authorList>
    </citation>
    <scope>NUCLEOTIDE SEQUENCE</scope>
    <source>
        <strain evidence="3">Expedition CK06-06</strain>
    </source>
</reference>
<organism evidence="3">
    <name type="scientific">marine sediment metagenome</name>
    <dbReference type="NCBI Taxonomy" id="412755"/>
    <lineage>
        <taxon>unclassified sequences</taxon>
        <taxon>metagenomes</taxon>
        <taxon>ecological metagenomes</taxon>
    </lineage>
</organism>